<dbReference type="GO" id="GO:0080031">
    <property type="term" value="F:methyl salicylate esterase activity"/>
    <property type="evidence" value="ECO:0000318"/>
    <property type="project" value="GO_Central"/>
</dbReference>
<dbReference type="FunCoup" id="A0A059AMY4">
    <property type="interactions" value="307"/>
</dbReference>
<dbReference type="eggNOG" id="ENOG502QR2J">
    <property type="taxonomic scope" value="Eukaryota"/>
</dbReference>
<proteinExistence type="predicted"/>
<protein>
    <recommendedName>
        <fullName evidence="2">AB hydrolase-1 domain-containing protein</fullName>
    </recommendedName>
</protein>
<feature type="domain" description="AB hydrolase-1" evidence="2">
    <location>
        <begin position="7"/>
        <end position="249"/>
    </location>
</feature>
<dbReference type="PANTHER" id="PTHR10992">
    <property type="entry name" value="METHYLESTERASE FAMILY MEMBER"/>
    <property type="match status" value="1"/>
</dbReference>
<organism evidence="3">
    <name type="scientific">Eucalyptus grandis</name>
    <name type="common">Flooded gum</name>
    <dbReference type="NCBI Taxonomy" id="71139"/>
    <lineage>
        <taxon>Eukaryota</taxon>
        <taxon>Viridiplantae</taxon>
        <taxon>Streptophyta</taxon>
        <taxon>Embryophyta</taxon>
        <taxon>Tracheophyta</taxon>
        <taxon>Spermatophyta</taxon>
        <taxon>Magnoliopsida</taxon>
        <taxon>eudicotyledons</taxon>
        <taxon>Gunneridae</taxon>
        <taxon>Pentapetalae</taxon>
        <taxon>rosids</taxon>
        <taxon>malvids</taxon>
        <taxon>Myrtales</taxon>
        <taxon>Myrtaceae</taxon>
        <taxon>Myrtoideae</taxon>
        <taxon>Eucalypteae</taxon>
        <taxon>Eucalyptus</taxon>
    </lineage>
</organism>
<dbReference type="FunFam" id="3.40.50.1820:FF:000051">
    <property type="entry name" value="(S)-hydroxynitrile lyase"/>
    <property type="match status" value="1"/>
</dbReference>
<dbReference type="GO" id="GO:0080032">
    <property type="term" value="F:methyl jasmonate esterase activity"/>
    <property type="evidence" value="ECO:0000318"/>
    <property type="project" value="GO_Central"/>
</dbReference>
<dbReference type="InterPro" id="IPR000073">
    <property type="entry name" value="AB_hydrolase_1"/>
</dbReference>
<dbReference type="PANTHER" id="PTHR10992:SF1083">
    <property type="entry name" value="METHYLESTERASE 1"/>
    <property type="match status" value="1"/>
</dbReference>
<dbReference type="OMA" id="KNEQNSH"/>
<accession>A0A059AMY4</accession>
<dbReference type="Gene3D" id="3.40.50.1820">
    <property type="entry name" value="alpha/beta hydrolase"/>
    <property type="match status" value="1"/>
</dbReference>
<gene>
    <name evidence="3" type="ORF">EUGRSUZ_I01013</name>
</gene>
<evidence type="ECO:0000259" key="2">
    <source>
        <dbReference type="Pfam" id="PF12697"/>
    </source>
</evidence>
<name>A0A059AMY4_EUCGR</name>
<dbReference type="GO" id="GO:0080030">
    <property type="term" value="F:methyl indole-3-acetate esterase activity"/>
    <property type="evidence" value="ECO:0000318"/>
    <property type="project" value="GO_Central"/>
</dbReference>
<dbReference type="InterPro" id="IPR029058">
    <property type="entry name" value="AB_hydrolase_fold"/>
</dbReference>
<evidence type="ECO:0000256" key="1">
    <source>
        <dbReference type="ARBA" id="ARBA00022801"/>
    </source>
</evidence>
<dbReference type="EMBL" id="KK198761">
    <property type="protein sequence ID" value="KCW55036.1"/>
    <property type="molecule type" value="Genomic_DNA"/>
</dbReference>
<reference evidence="3" key="1">
    <citation type="submission" date="2013-07" db="EMBL/GenBank/DDBJ databases">
        <title>The genome of Eucalyptus grandis.</title>
        <authorList>
            <person name="Schmutz J."/>
            <person name="Hayes R."/>
            <person name="Myburg A."/>
            <person name="Tuskan G."/>
            <person name="Grattapaglia D."/>
            <person name="Rokhsar D.S."/>
        </authorList>
    </citation>
    <scope>NUCLEOTIDE SEQUENCE</scope>
    <source>
        <tissue evidence="3">Leaf extractions</tissue>
    </source>
</reference>
<keyword evidence="1" id="KW-0378">Hydrolase</keyword>
<dbReference type="KEGG" id="egr:104418624"/>
<sequence>MKQQCHFVLVHGVCHGAWCWFHVKHRLESAGHRITPLNLAGAGTSTKSIYDVHSFREYNEPLLEFMASLEPSEKVILVGHSLGGMSLALIADKFPEKISAAVFLTALMPDTTHQPSLVLKQFRSSIPEQEWLDTQFKTFGKPEKLLTSFLFGPEFLAARVYQLSPKEDLELAKIMMRPGSLFIEDLATADKFTGEGYGSIVRVYVVCKQDLVIPEEFQRRMMKNGGAQHVMEIDGADHMPMFSEPQKLCDCLLEVAAKYA</sequence>
<dbReference type="OrthoDB" id="408373at2759"/>
<dbReference type="Pfam" id="PF12697">
    <property type="entry name" value="Abhydrolase_6"/>
    <property type="match status" value="1"/>
</dbReference>
<dbReference type="SUPFAM" id="SSF53474">
    <property type="entry name" value="alpha/beta-Hydrolases"/>
    <property type="match status" value="1"/>
</dbReference>
<dbReference type="GO" id="GO:0009696">
    <property type="term" value="P:salicylic acid metabolic process"/>
    <property type="evidence" value="ECO:0000318"/>
    <property type="project" value="GO_Central"/>
</dbReference>
<dbReference type="Gramene" id="KCW55036">
    <property type="protein sequence ID" value="KCW55036"/>
    <property type="gene ID" value="EUGRSUZ_I01013"/>
</dbReference>
<dbReference type="InParanoid" id="A0A059AMY4"/>
<dbReference type="GO" id="GO:0009694">
    <property type="term" value="P:jasmonic acid metabolic process"/>
    <property type="evidence" value="ECO:0000318"/>
    <property type="project" value="GO_Central"/>
</dbReference>
<evidence type="ECO:0000313" key="3">
    <source>
        <dbReference type="EMBL" id="KCW55036.1"/>
    </source>
</evidence>
<dbReference type="AlphaFoldDB" id="A0A059AMY4"/>
<dbReference type="InterPro" id="IPR045889">
    <property type="entry name" value="MES/HNL"/>
</dbReference>